<dbReference type="OrthoDB" id="5489599at2759"/>
<name>A0A317SRQ9_9PEZI</name>
<keyword evidence="1" id="KW-0732">Signal</keyword>
<protein>
    <submittedName>
        <fullName evidence="2">Uncharacterized protein</fullName>
    </submittedName>
</protein>
<dbReference type="EMBL" id="PYWC01000032">
    <property type="protein sequence ID" value="PWW76490.1"/>
    <property type="molecule type" value="Genomic_DNA"/>
</dbReference>
<sequence length="127" mass="14517">MRTKIINLSLTFPTWLAAIQGNRLWMTNVPWAGASQTGQRTIARRRPYGPRDIVNEHPTTTEIVTRTETETKSDNPMIEEAIDPLNKRLTAMERDLAHLIVKVDEGFRRHDNWIKFLLGTFLTTGSG</sequence>
<feature type="signal peptide" evidence="1">
    <location>
        <begin position="1"/>
        <end position="21"/>
    </location>
</feature>
<feature type="chain" id="PRO_5016298259" evidence="1">
    <location>
        <begin position="22"/>
        <end position="127"/>
    </location>
</feature>
<evidence type="ECO:0000313" key="3">
    <source>
        <dbReference type="Proteomes" id="UP000246991"/>
    </source>
</evidence>
<gene>
    <name evidence="2" type="ORF">C7212DRAFT_363617</name>
</gene>
<comment type="caution">
    <text evidence="2">The sequence shown here is derived from an EMBL/GenBank/DDBJ whole genome shotgun (WGS) entry which is preliminary data.</text>
</comment>
<reference evidence="2 3" key="1">
    <citation type="submission" date="2018-03" db="EMBL/GenBank/DDBJ databases">
        <title>Genomes of Pezizomycetes fungi and the evolution of truffles.</title>
        <authorList>
            <person name="Murat C."/>
            <person name="Payen T."/>
            <person name="Noel B."/>
            <person name="Kuo A."/>
            <person name="Martin F.M."/>
        </authorList>
    </citation>
    <scope>NUCLEOTIDE SEQUENCE [LARGE SCALE GENOMIC DNA]</scope>
    <source>
        <strain evidence="2">091103-1</strain>
    </source>
</reference>
<proteinExistence type="predicted"/>
<organism evidence="2 3">
    <name type="scientific">Tuber magnatum</name>
    <name type="common">white Piedmont truffle</name>
    <dbReference type="NCBI Taxonomy" id="42249"/>
    <lineage>
        <taxon>Eukaryota</taxon>
        <taxon>Fungi</taxon>
        <taxon>Dikarya</taxon>
        <taxon>Ascomycota</taxon>
        <taxon>Pezizomycotina</taxon>
        <taxon>Pezizomycetes</taxon>
        <taxon>Pezizales</taxon>
        <taxon>Tuberaceae</taxon>
        <taxon>Tuber</taxon>
    </lineage>
</organism>
<evidence type="ECO:0000313" key="2">
    <source>
        <dbReference type="EMBL" id="PWW76490.1"/>
    </source>
</evidence>
<accession>A0A317SRQ9</accession>
<keyword evidence="3" id="KW-1185">Reference proteome</keyword>
<dbReference type="AlphaFoldDB" id="A0A317SRQ9"/>
<dbReference type="Proteomes" id="UP000246991">
    <property type="component" value="Unassembled WGS sequence"/>
</dbReference>
<evidence type="ECO:0000256" key="1">
    <source>
        <dbReference type="SAM" id="SignalP"/>
    </source>
</evidence>